<feature type="signal peptide" evidence="2">
    <location>
        <begin position="1"/>
        <end position="19"/>
    </location>
</feature>
<dbReference type="InParanoid" id="A0A1Y1YYW6"/>
<name>A0A1Y1YYW6_9FUNG</name>
<dbReference type="OrthoDB" id="286301at2759"/>
<dbReference type="GO" id="GO:0005615">
    <property type="term" value="C:extracellular space"/>
    <property type="evidence" value="ECO:0007669"/>
    <property type="project" value="TreeGrafter"/>
</dbReference>
<dbReference type="InterPro" id="IPR036378">
    <property type="entry name" value="FAS1_dom_sf"/>
</dbReference>
<keyword evidence="1" id="KW-0812">Transmembrane</keyword>
<protein>
    <submittedName>
        <fullName evidence="4">Fasciclin-domain-containing protein</fullName>
    </submittedName>
</protein>
<keyword evidence="2" id="KW-0732">Signal</keyword>
<dbReference type="Pfam" id="PF02469">
    <property type="entry name" value="Fasciclin"/>
    <property type="match status" value="2"/>
</dbReference>
<dbReference type="STRING" id="1314790.A0A1Y1YYW6"/>
<feature type="domain" description="FAS1" evidence="3">
    <location>
        <begin position="165"/>
        <end position="291"/>
    </location>
</feature>
<sequence length="352" mass="37772">MKWAHLLFSSLLLLTYCQGQDTQKTISDNVSTNEDLSTFSTFLTNATTEEVRSLLASKGPYTLFAPNNAAFSSANINMLDSVAFSNILKYHIIPGTVKTTDLKNTQLLPSLLSDPSLVNLPNGKSQVLPVHTYNNSTIIANASLTKPGLEASNGIMHIIDKILPIPDKPSQLVSTMNTRTFSEILIKTNMAGLIDSMKGVTVFVPVESAFGLFKIDTLNDSALSDMAKLHVASPAVIYSTEFSKSQNLSTLMNQALTFKSENGSTYVNGVEIIHTDMIASNGVIHLISGVLSSQLNLADPPSSNPNQSIPAPTLTGPPIRPSIDLFNAASSTLISFTTPLLFALLACCYLDA</sequence>
<dbReference type="Gene3D" id="2.30.180.10">
    <property type="entry name" value="FAS1 domain"/>
    <property type="match status" value="2"/>
</dbReference>
<feature type="chain" id="PRO_5010986045" evidence="2">
    <location>
        <begin position="20"/>
        <end position="352"/>
    </location>
</feature>
<dbReference type="SMART" id="SM00554">
    <property type="entry name" value="FAS1"/>
    <property type="match status" value="2"/>
</dbReference>
<evidence type="ECO:0000256" key="2">
    <source>
        <dbReference type="SAM" id="SignalP"/>
    </source>
</evidence>
<comment type="caution">
    <text evidence="4">The sequence shown here is derived from an EMBL/GenBank/DDBJ whole genome shotgun (WGS) entry which is preliminary data.</text>
</comment>
<dbReference type="PANTHER" id="PTHR10900:SF77">
    <property type="entry name" value="FI19380P1"/>
    <property type="match status" value="1"/>
</dbReference>
<dbReference type="AlphaFoldDB" id="A0A1Y1YYW6"/>
<dbReference type="PANTHER" id="PTHR10900">
    <property type="entry name" value="PERIOSTIN-RELATED"/>
    <property type="match status" value="1"/>
</dbReference>
<evidence type="ECO:0000256" key="1">
    <source>
        <dbReference type="SAM" id="Phobius"/>
    </source>
</evidence>
<dbReference type="SUPFAM" id="SSF82153">
    <property type="entry name" value="FAS1 domain"/>
    <property type="match status" value="2"/>
</dbReference>
<dbReference type="Proteomes" id="UP000193498">
    <property type="component" value="Unassembled WGS sequence"/>
</dbReference>
<gene>
    <name evidence="4" type="ORF">K493DRAFT_334459</name>
</gene>
<evidence type="ECO:0000259" key="3">
    <source>
        <dbReference type="PROSITE" id="PS50213"/>
    </source>
</evidence>
<dbReference type="PROSITE" id="PS50213">
    <property type="entry name" value="FAS1"/>
    <property type="match status" value="2"/>
</dbReference>
<organism evidence="4 5">
    <name type="scientific">Basidiobolus meristosporus CBS 931.73</name>
    <dbReference type="NCBI Taxonomy" id="1314790"/>
    <lineage>
        <taxon>Eukaryota</taxon>
        <taxon>Fungi</taxon>
        <taxon>Fungi incertae sedis</taxon>
        <taxon>Zoopagomycota</taxon>
        <taxon>Entomophthoromycotina</taxon>
        <taxon>Basidiobolomycetes</taxon>
        <taxon>Basidiobolales</taxon>
        <taxon>Basidiobolaceae</taxon>
        <taxon>Basidiobolus</taxon>
    </lineage>
</organism>
<feature type="transmembrane region" description="Helical" evidence="1">
    <location>
        <begin position="328"/>
        <end position="350"/>
    </location>
</feature>
<reference evidence="4 5" key="1">
    <citation type="submission" date="2016-07" db="EMBL/GenBank/DDBJ databases">
        <title>Pervasive Adenine N6-methylation of Active Genes in Fungi.</title>
        <authorList>
            <consortium name="DOE Joint Genome Institute"/>
            <person name="Mondo S.J."/>
            <person name="Dannebaum R.O."/>
            <person name="Kuo R.C."/>
            <person name="Labutti K."/>
            <person name="Haridas S."/>
            <person name="Kuo A."/>
            <person name="Salamov A."/>
            <person name="Ahrendt S.R."/>
            <person name="Lipzen A."/>
            <person name="Sullivan W."/>
            <person name="Andreopoulos W.B."/>
            <person name="Clum A."/>
            <person name="Lindquist E."/>
            <person name="Daum C."/>
            <person name="Ramamoorthy G.K."/>
            <person name="Gryganskyi A."/>
            <person name="Culley D."/>
            <person name="Magnuson J.K."/>
            <person name="James T.Y."/>
            <person name="O'Malley M.A."/>
            <person name="Stajich J.E."/>
            <person name="Spatafora J.W."/>
            <person name="Visel A."/>
            <person name="Grigoriev I.V."/>
        </authorList>
    </citation>
    <scope>NUCLEOTIDE SEQUENCE [LARGE SCALE GENOMIC DNA]</scope>
    <source>
        <strain evidence="4 5">CBS 931.73</strain>
    </source>
</reference>
<keyword evidence="5" id="KW-1185">Reference proteome</keyword>
<dbReference type="EMBL" id="MCFE01000052">
    <property type="protein sequence ID" value="ORY02897.1"/>
    <property type="molecule type" value="Genomic_DNA"/>
</dbReference>
<dbReference type="InterPro" id="IPR050904">
    <property type="entry name" value="Adhesion/Biosynth-related"/>
</dbReference>
<dbReference type="InterPro" id="IPR000782">
    <property type="entry name" value="FAS1_domain"/>
</dbReference>
<accession>A0A1Y1YYW6</accession>
<evidence type="ECO:0000313" key="4">
    <source>
        <dbReference type="EMBL" id="ORY02897.1"/>
    </source>
</evidence>
<keyword evidence="1" id="KW-0472">Membrane</keyword>
<evidence type="ECO:0000313" key="5">
    <source>
        <dbReference type="Proteomes" id="UP000193498"/>
    </source>
</evidence>
<keyword evidence="1" id="KW-1133">Transmembrane helix</keyword>
<feature type="domain" description="FAS1" evidence="3">
    <location>
        <begin position="23"/>
        <end position="163"/>
    </location>
</feature>
<proteinExistence type="predicted"/>